<dbReference type="PRINTS" id="PR00237">
    <property type="entry name" value="GPCRRHODOPSN"/>
</dbReference>
<keyword evidence="8 14" id="KW-0472">Membrane</keyword>
<comment type="subcellular location">
    <subcellularLocation>
        <location evidence="1 14">Cell membrane</location>
        <topology evidence="1 14">Multi-pass membrane protein</topology>
    </subcellularLocation>
</comment>
<keyword evidence="7 13" id="KW-0297">G-protein coupled receptor</keyword>
<keyword evidence="10 13" id="KW-0675">Receptor</keyword>
<dbReference type="Bgee" id="ENSOANG00000014311">
    <property type="expression patterns" value="Expressed in fibroblast and 1 other cell type or tissue"/>
</dbReference>
<evidence type="ECO:0000256" key="4">
    <source>
        <dbReference type="ARBA" id="ARBA00022692"/>
    </source>
</evidence>
<keyword evidence="6 14" id="KW-1133">Transmembrane helix</keyword>
<feature type="transmembrane region" description="Helical" evidence="14">
    <location>
        <begin position="274"/>
        <end position="294"/>
    </location>
</feature>
<reference evidence="16" key="3">
    <citation type="submission" date="2025-09" db="UniProtKB">
        <authorList>
            <consortium name="Ensembl"/>
        </authorList>
    </citation>
    <scope>IDENTIFICATION</scope>
    <source>
        <strain evidence="16">Glennie</strain>
    </source>
</reference>
<evidence type="ECO:0000256" key="11">
    <source>
        <dbReference type="ARBA" id="ARBA00023180"/>
    </source>
</evidence>
<dbReference type="GeneID" id="100680588"/>
<feature type="transmembrane region" description="Helical" evidence="14">
    <location>
        <begin position="28"/>
        <end position="50"/>
    </location>
</feature>
<gene>
    <name evidence="16" type="primary">LOC100680588</name>
</gene>
<dbReference type="GO" id="GO:0005886">
    <property type="term" value="C:plasma membrane"/>
    <property type="evidence" value="ECO:0000318"/>
    <property type="project" value="GO_Central"/>
</dbReference>
<evidence type="ECO:0000256" key="9">
    <source>
        <dbReference type="ARBA" id="ARBA00023157"/>
    </source>
</evidence>
<dbReference type="PANTHER" id="PTHR24242:SF359">
    <property type="entry name" value="ODORANT RECEPTOR-RELATED"/>
    <property type="match status" value="1"/>
</dbReference>
<reference evidence="16 17" key="1">
    <citation type="journal article" date="2008" name="Nature">
        <title>Genome analysis of the platypus reveals unique signatures of evolution.</title>
        <authorList>
            <person name="Warren W.C."/>
            <person name="Hillier L.W."/>
            <person name="Marshall Graves J.A."/>
            <person name="Birney E."/>
            <person name="Ponting C.P."/>
            <person name="Grutzner F."/>
            <person name="Belov K."/>
            <person name="Miller W."/>
            <person name="Clarke L."/>
            <person name="Chinwalla A.T."/>
            <person name="Yang S.P."/>
            <person name="Heger A."/>
            <person name="Locke D.P."/>
            <person name="Miethke P."/>
            <person name="Waters P.D."/>
            <person name="Veyrunes F."/>
            <person name="Fulton L."/>
            <person name="Fulton B."/>
            <person name="Graves T."/>
            <person name="Wallis J."/>
            <person name="Puente X.S."/>
            <person name="Lopez-Otin C."/>
            <person name="Ordonez G.R."/>
            <person name="Eichler E.E."/>
            <person name="Chen L."/>
            <person name="Cheng Z."/>
            <person name="Deakin J.E."/>
            <person name="Alsop A."/>
            <person name="Thompson K."/>
            <person name="Kirby P."/>
            <person name="Papenfuss A.T."/>
            <person name="Wakefield M.J."/>
            <person name="Olender T."/>
            <person name="Lancet D."/>
            <person name="Huttley G.A."/>
            <person name="Smit A.F."/>
            <person name="Pask A."/>
            <person name="Temple-Smith P."/>
            <person name="Batzer M.A."/>
            <person name="Walker J.A."/>
            <person name="Konkel M.K."/>
            <person name="Harris R.S."/>
            <person name="Whittington C.M."/>
            <person name="Wong E.S."/>
            <person name="Gemmell N.J."/>
            <person name="Buschiazzo E."/>
            <person name="Vargas Jentzsch I.M."/>
            <person name="Merkel A."/>
            <person name="Schmitz J."/>
            <person name="Zemann A."/>
            <person name="Churakov G."/>
            <person name="Kriegs J.O."/>
            <person name="Brosius J."/>
            <person name="Murchison E.P."/>
            <person name="Sachidanandam R."/>
            <person name="Smith C."/>
            <person name="Hannon G.J."/>
            <person name="Tsend-Ayush E."/>
            <person name="McMillan D."/>
            <person name="Attenborough R."/>
            <person name="Rens W."/>
            <person name="Ferguson-Smith M."/>
            <person name="Lefevre C.M."/>
            <person name="Sharp J.A."/>
            <person name="Nicholas K.R."/>
            <person name="Ray D.A."/>
            <person name="Kube M."/>
            <person name="Reinhardt R."/>
            <person name="Pringle T.H."/>
            <person name="Taylor J."/>
            <person name="Jones R.C."/>
            <person name="Nixon B."/>
            <person name="Dacheux J.L."/>
            <person name="Niwa H."/>
            <person name="Sekita Y."/>
            <person name="Huang X."/>
            <person name="Stark A."/>
            <person name="Kheradpour P."/>
            <person name="Kellis M."/>
            <person name="Flicek P."/>
            <person name="Chen Y."/>
            <person name="Webber C."/>
            <person name="Hardison R."/>
            <person name="Nelson J."/>
            <person name="Hallsworth-Pepin K."/>
            <person name="Delehaunty K."/>
            <person name="Markovic C."/>
            <person name="Minx P."/>
            <person name="Feng Y."/>
            <person name="Kremitzki C."/>
            <person name="Mitreva M."/>
            <person name="Glasscock J."/>
            <person name="Wylie T."/>
            <person name="Wohldmann P."/>
            <person name="Thiru P."/>
            <person name="Nhan M.N."/>
            <person name="Pohl C.S."/>
            <person name="Smith S.M."/>
            <person name="Hou S."/>
            <person name="Nefedov M."/>
            <person name="de Jong P.J."/>
            <person name="Renfree M.B."/>
            <person name="Mardis E.R."/>
            <person name="Wilson R.K."/>
        </authorList>
    </citation>
    <scope>NUCLEOTIDE SEQUENCE [LARGE SCALE GENOMIC DNA]</scope>
    <source>
        <strain evidence="16 17">Glennie</strain>
    </source>
</reference>
<name>F7C5R5_ORNAN</name>
<dbReference type="OMA" id="MQLANWT"/>
<keyword evidence="5 14" id="KW-0552">Olfaction</keyword>
<evidence type="ECO:0000313" key="16">
    <source>
        <dbReference type="Ensembl" id="ENSOANP00000022555.3"/>
    </source>
</evidence>
<dbReference type="FunFam" id="1.20.1070.10:FF:000001">
    <property type="entry name" value="Olfactory receptor"/>
    <property type="match status" value="1"/>
</dbReference>
<dbReference type="Ensembl" id="ENSOANT00000022559.3">
    <property type="protein sequence ID" value="ENSOANP00000022555.3"/>
    <property type="gene ID" value="ENSOANG00000014311.3"/>
</dbReference>
<dbReference type="GO" id="GO:0050911">
    <property type="term" value="P:detection of chemical stimulus involved in sensory perception of smell"/>
    <property type="evidence" value="ECO:0000318"/>
    <property type="project" value="GO_Central"/>
</dbReference>
<dbReference type="AlphaFoldDB" id="F7C5R5"/>
<dbReference type="InParanoid" id="F7C5R5"/>
<comment type="similarity">
    <text evidence="13">Belongs to the G-protein coupled receptor 1 family.</text>
</comment>
<dbReference type="Proteomes" id="UP000002279">
    <property type="component" value="Chromosome 3"/>
</dbReference>
<evidence type="ECO:0000256" key="12">
    <source>
        <dbReference type="ARBA" id="ARBA00023224"/>
    </source>
</evidence>
<dbReference type="GeneTree" id="ENSGT01140000282520"/>
<keyword evidence="3 14" id="KW-0716">Sensory transduction</keyword>
<dbReference type="InterPro" id="IPR000725">
    <property type="entry name" value="Olfact_rcpt"/>
</dbReference>
<dbReference type="STRING" id="9258.ENSOANP00000022555"/>
<evidence type="ECO:0000256" key="10">
    <source>
        <dbReference type="ARBA" id="ARBA00023170"/>
    </source>
</evidence>
<keyword evidence="17" id="KW-1185">Reference proteome</keyword>
<evidence type="ECO:0000256" key="8">
    <source>
        <dbReference type="ARBA" id="ARBA00023136"/>
    </source>
</evidence>
<dbReference type="InterPro" id="IPR000276">
    <property type="entry name" value="GPCR_Rhodpsn"/>
</dbReference>
<evidence type="ECO:0000256" key="5">
    <source>
        <dbReference type="ARBA" id="ARBA00022725"/>
    </source>
</evidence>
<dbReference type="SUPFAM" id="SSF81321">
    <property type="entry name" value="Family A G protein-coupled receptor-like"/>
    <property type="match status" value="1"/>
</dbReference>
<dbReference type="FunCoup" id="F7C5R5">
    <property type="interactions" value="195"/>
</dbReference>
<evidence type="ECO:0000259" key="15">
    <source>
        <dbReference type="PROSITE" id="PS50262"/>
    </source>
</evidence>
<dbReference type="PRINTS" id="PR00245">
    <property type="entry name" value="OLFACTORYR"/>
</dbReference>
<keyword evidence="9" id="KW-1015">Disulfide bond</keyword>
<evidence type="ECO:0000256" key="7">
    <source>
        <dbReference type="ARBA" id="ARBA00023040"/>
    </source>
</evidence>
<sequence>MSPKGNYTRVTEFILVGFPGSVGLRLSLFLLFLLAYLLTLSENLVIITLVQGHRPLRKPMYFFLSLLSFLEIWYVSVTVPKMLAALLTLRARHISFLACMAQLYFFLGLACTECLLLAVMAYDRHVAVCHPLRYPAIMGPGLCLRLGAGSWLGGFAVSLGKTFFVSRLVYCGPDVLNHFFCDVSPLLNLACTDMSLAELVDFLLALVILLGPLLVSVFSYVSIVAAVLKIPSASGRKKAFSTCASHLAVVVIFYSASLFIYARPRALDSFDYNKSVSVVYTVLTPLLNPIIYCLRNQEVKDALKMMRKKATQKMCVAP</sequence>
<dbReference type="PROSITE" id="PS50262">
    <property type="entry name" value="G_PROTEIN_RECEP_F1_2"/>
    <property type="match status" value="1"/>
</dbReference>
<dbReference type="HOGENOM" id="CLU_012526_1_0_1"/>
<evidence type="ECO:0000256" key="1">
    <source>
        <dbReference type="ARBA" id="ARBA00004651"/>
    </source>
</evidence>
<dbReference type="PANTHER" id="PTHR24242">
    <property type="entry name" value="G-PROTEIN COUPLED RECEPTOR"/>
    <property type="match status" value="1"/>
</dbReference>
<dbReference type="GO" id="GO:0004984">
    <property type="term" value="F:olfactory receptor activity"/>
    <property type="evidence" value="ECO:0000318"/>
    <property type="project" value="GO_Central"/>
</dbReference>
<dbReference type="PROSITE" id="PS00237">
    <property type="entry name" value="G_PROTEIN_RECEP_F1_1"/>
    <property type="match status" value="1"/>
</dbReference>
<accession>F7C5R5</accession>
<dbReference type="Gene3D" id="1.20.1070.10">
    <property type="entry name" value="Rhodopsin 7-helix transmembrane proteins"/>
    <property type="match status" value="1"/>
</dbReference>
<dbReference type="Pfam" id="PF13853">
    <property type="entry name" value="7tm_4"/>
    <property type="match status" value="1"/>
</dbReference>
<protein>
    <recommendedName>
        <fullName evidence="14">Olfactory receptor</fullName>
    </recommendedName>
</protein>
<dbReference type="eggNOG" id="ENOG502QVH7">
    <property type="taxonomic scope" value="Eukaryota"/>
</dbReference>
<dbReference type="CDD" id="cd15224">
    <property type="entry name" value="7tmA_OR6B-like"/>
    <property type="match status" value="1"/>
</dbReference>
<evidence type="ECO:0000256" key="2">
    <source>
        <dbReference type="ARBA" id="ARBA00022475"/>
    </source>
</evidence>
<keyword evidence="2 14" id="KW-1003">Cell membrane</keyword>
<feature type="transmembrane region" description="Helical" evidence="14">
    <location>
        <begin position="142"/>
        <end position="160"/>
    </location>
</feature>
<reference evidence="16" key="2">
    <citation type="submission" date="2025-08" db="UniProtKB">
        <authorList>
            <consortium name="Ensembl"/>
        </authorList>
    </citation>
    <scope>IDENTIFICATION</scope>
    <source>
        <strain evidence="16">Glennie</strain>
    </source>
</reference>
<feature type="domain" description="G-protein coupled receptors family 1 profile" evidence="15">
    <location>
        <begin position="42"/>
        <end position="292"/>
    </location>
</feature>
<dbReference type="InterPro" id="IPR050939">
    <property type="entry name" value="Olfactory_GPCR1"/>
</dbReference>
<dbReference type="KEGG" id="oaa:100680588"/>
<proteinExistence type="inferred from homology"/>
<keyword evidence="11" id="KW-0325">Glycoprotein</keyword>
<dbReference type="InterPro" id="IPR017452">
    <property type="entry name" value="GPCR_Rhodpsn_7TM"/>
</dbReference>
<keyword evidence="4 13" id="KW-0812">Transmembrane</keyword>
<evidence type="ECO:0000256" key="14">
    <source>
        <dbReference type="RuleBase" id="RU363047"/>
    </source>
</evidence>
<evidence type="ECO:0000256" key="6">
    <source>
        <dbReference type="ARBA" id="ARBA00022989"/>
    </source>
</evidence>
<organism evidence="16 17">
    <name type="scientific">Ornithorhynchus anatinus</name>
    <name type="common">Duckbill platypus</name>
    <dbReference type="NCBI Taxonomy" id="9258"/>
    <lineage>
        <taxon>Eukaryota</taxon>
        <taxon>Metazoa</taxon>
        <taxon>Chordata</taxon>
        <taxon>Craniata</taxon>
        <taxon>Vertebrata</taxon>
        <taxon>Euteleostomi</taxon>
        <taxon>Mammalia</taxon>
        <taxon>Monotremata</taxon>
        <taxon>Ornithorhynchidae</taxon>
        <taxon>Ornithorhynchus</taxon>
    </lineage>
</organism>
<dbReference type="RefSeq" id="XP_007663089.2">
    <property type="nucleotide sequence ID" value="XM_007664899.3"/>
</dbReference>
<dbReference type="GO" id="GO:0004930">
    <property type="term" value="F:G protein-coupled receptor activity"/>
    <property type="evidence" value="ECO:0007669"/>
    <property type="project" value="UniProtKB-KW"/>
</dbReference>
<feature type="transmembrane region" description="Helical" evidence="14">
    <location>
        <begin position="202"/>
        <end position="228"/>
    </location>
</feature>
<evidence type="ECO:0000256" key="13">
    <source>
        <dbReference type="RuleBase" id="RU000688"/>
    </source>
</evidence>
<keyword evidence="12 13" id="KW-0807">Transducer</keyword>
<feature type="transmembrane region" description="Helical" evidence="14">
    <location>
        <begin position="62"/>
        <end position="83"/>
    </location>
</feature>
<feature type="transmembrane region" description="Helical" evidence="14">
    <location>
        <begin position="103"/>
        <end position="122"/>
    </location>
</feature>
<evidence type="ECO:0000313" key="17">
    <source>
        <dbReference type="Proteomes" id="UP000002279"/>
    </source>
</evidence>
<feature type="transmembrane region" description="Helical" evidence="14">
    <location>
        <begin position="240"/>
        <end position="262"/>
    </location>
</feature>
<evidence type="ECO:0000256" key="3">
    <source>
        <dbReference type="ARBA" id="ARBA00022606"/>
    </source>
</evidence>
<dbReference type="OrthoDB" id="9447100at2759"/>